<proteinExistence type="predicted"/>
<evidence type="ECO:0000313" key="3">
    <source>
        <dbReference type="Proteomes" id="UP001217918"/>
    </source>
</evidence>
<dbReference type="Proteomes" id="UP001217918">
    <property type="component" value="Unassembled WGS sequence"/>
</dbReference>
<feature type="region of interest" description="Disordered" evidence="1">
    <location>
        <begin position="78"/>
        <end position="110"/>
    </location>
</feature>
<gene>
    <name evidence="2" type="ORF">P8C59_009221</name>
</gene>
<dbReference type="AlphaFoldDB" id="A0AAD9MJG0"/>
<sequence length="110" mass="11991">MLVTTARSCASWMSSRSRVPRYEYGWKRLSASTAGSPCCLQPKTRSIHWCSFWLTCGLSRASRCLAMKILASPLAQGGRITSLTGPASPWRSRTSVEASPAADFHAPPTE</sequence>
<evidence type="ECO:0000256" key="1">
    <source>
        <dbReference type="SAM" id="MobiDB-lite"/>
    </source>
</evidence>
<keyword evidence="3" id="KW-1185">Reference proteome</keyword>
<accession>A0AAD9MJG0</accession>
<name>A0AAD9MJG0_9PEZI</name>
<feature type="compositionally biased region" description="Polar residues" evidence="1">
    <location>
        <begin position="79"/>
        <end position="97"/>
    </location>
</feature>
<comment type="caution">
    <text evidence="2">The sequence shown here is derived from an EMBL/GenBank/DDBJ whole genome shotgun (WGS) entry which is preliminary data.</text>
</comment>
<protein>
    <submittedName>
        <fullName evidence="2">Uncharacterized protein</fullName>
    </submittedName>
</protein>
<evidence type="ECO:0000313" key="2">
    <source>
        <dbReference type="EMBL" id="KAK2075063.1"/>
    </source>
</evidence>
<reference evidence="2" key="1">
    <citation type="journal article" date="2023" name="Mol. Plant Microbe Interact.">
        <title>Elucidating the Obligate Nature and Biological Capacity of an Invasive Fungal Corn Pathogen.</title>
        <authorList>
            <person name="MacCready J.S."/>
            <person name="Roggenkamp E.M."/>
            <person name="Gdanetz K."/>
            <person name="Chilvers M.I."/>
        </authorList>
    </citation>
    <scope>NUCLEOTIDE SEQUENCE</scope>
    <source>
        <strain evidence="2">PM02</strain>
    </source>
</reference>
<organism evidence="2 3">
    <name type="scientific">Phyllachora maydis</name>
    <dbReference type="NCBI Taxonomy" id="1825666"/>
    <lineage>
        <taxon>Eukaryota</taxon>
        <taxon>Fungi</taxon>
        <taxon>Dikarya</taxon>
        <taxon>Ascomycota</taxon>
        <taxon>Pezizomycotina</taxon>
        <taxon>Sordariomycetes</taxon>
        <taxon>Sordariomycetidae</taxon>
        <taxon>Phyllachorales</taxon>
        <taxon>Phyllachoraceae</taxon>
        <taxon>Phyllachora</taxon>
    </lineage>
</organism>
<dbReference type="EMBL" id="JAQQPM010000009">
    <property type="protein sequence ID" value="KAK2075063.1"/>
    <property type="molecule type" value="Genomic_DNA"/>
</dbReference>